<accession>A0A444JVG9</accession>
<dbReference type="Proteomes" id="UP000287563">
    <property type="component" value="Unassembled WGS sequence"/>
</dbReference>
<organism evidence="2 3">
    <name type="scientific">Photobacterium chitinilyticum</name>
    <dbReference type="NCBI Taxonomy" id="2485123"/>
    <lineage>
        <taxon>Bacteria</taxon>
        <taxon>Pseudomonadati</taxon>
        <taxon>Pseudomonadota</taxon>
        <taxon>Gammaproteobacteria</taxon>
        <taxon>Vibrionales</taxon>
        <taxon>Vibrionaceae</taxon>
        <taxon>Photobacterium</taxon>
    </lineage>
</organism>
<dbReference type="RefSeq" id="WP_128782371.1">
    <property type="nucleotide sequence ID" value="NZ_RJLM01000001.1"/>
</dbReference>
<dbReference type="OrthoDB" id="1523598at2"/>
<comment type="caution">
    <text evidence="2">The sequence shown here is derived from an EMBL/GenBank/DDBJ whole genome shotgun (WGS) entry which is preliminary data.</text>
</comment>
<reference evidence="2 3" key="1">
    <citation type="submission" date="2018-11" db="EMBL/GenBank/DDBJ databases">
        <title>Photobacterium sp. BEI247 sp. nov., a marine bacterium isolated from Yongle Blue Hole in the South China Sea.</title>
        <authorList>
            <person name="Wang X."/>
        </authorList>
    </citation>
    <scope>NUCLEOTIDE SEQUENCE [LARGE SCALE GENOMIC DNA]</scope>
    <source>
        <strain evidence="3">BEI247</strain>
    </source>
</reference>
<gene>
    <name evidence="2" type="ORF">EDI28_03180</name>
</gene>
<evidence type="ECO:0000313" key="3">
    <source>
        <dbReference type="Proteomes" id="UP000287563"/>
    </source>
</evidence>
<dbReference type="Pfam" id="PF11860">
    <property type="entry name" value="Muramidase"/>
    <property type="match status" value="1"/>
</dbReference>
<dbReference type="AlphaFoldDB" id="A0A444JVG9"/>
<feature type="domain" description="N-acetylmuramidase" evidence="1">
    <location>
        <begin position="128"/>
        <end position="294"/>
    </location>
</feature>
<proteinExistence type="predicted"/>
<dbReference type="InterPro" id="IPR024408">
    <property type="entry name" value="Muramidase"/>
</dbReference>
<evidence type="ECO:0000259" key="1">
    <source>
        <dbReference type="Pfam" id="PF11860"/>
    </source>
</evidence>
<name>A0A444JVG9_9GAMM</name>
<keyword evidence="3" id="KW-1185">Reference proteome</keyword>
<dbReference type="EMBL" id="RJLM01000001">
    <property type="protein sequence ID" value="RWX57057.1"/>
    <property type="molecule type" value="Genomic_DNA"/>
</dbReference>
<evidence type="ECO:0000313" key="2">
    <source>
        <dbReference type="EMBL" id="RWX57057.1"/>
    </source>
</evidence>
<protein>
    <submittedName>
        <fullName evidence="2">N-acetylmuramidase family protein</fullName>
    </submittedName>
</protein>
<sequence length="297" mass="33336">MKQLALSASVGDGGVNKQEDIRAIQQALNCLKNHIGLSELLSVDGSLGQVPSNSNTVKAICSFQRKIMGFSRPDGRVDCWESTHKAINELLQGSDNKAEWFFPSKVEPQVGLAESDYQHAAELLSCDIAAIKAVSDVESAGKGFLPDGLPCILFEAHQFSKFTDHQYDSSQPAISSRKWNRSLYKGGEAEYPRLKQAIQLDRTAALKSASWGRYQIMGFNHKSAGYLDVESYVQAMFESERNHLIAFVYFIKSDRHLLSAIQNHQWEAFARHYNGPSYQTNHYDEKLRQAYEKHSIA</sequence>